<dbReference type="Gene3D" id="2.130.10.10">
    <property type="entry name" value="YVTN repeat-like/Quinoprotein amine dehydrogenase"/>
    <property type="match status" value="1"/>
</dbReference>
<dbReference type="InterPro" id="IPR052234">
    <property type="entry name" value="U5_snRNP_Component"/>
</dbReference>
<evidence type="ECO:0000256" key="2">
    <source>
        <dbReference type="ARBA" id="ARBA00022737"/>
    </source>
</evidence>
<dbReference type="InterPro" id="IPR001680">
    <property type="entry name" value="WD40_rpt"/>
</dbReference>
<sequence length="129" mass="14307">MRSALAFALANKVASFFGNESLAQHVLWNVYGECENFSVLKGHIGAVMDVHFSTDSGYLFSASTDKTVRVWDMETGACVRKFKSHKDIVNSCHPARRGPQLVCSGSDDGSLIVCFPFSTLYFHAPYEFE</sequence>
<dbReference type="InterPro" id="IPR019775">
    <property type="entry name" value="WD40_repeat_CS"/>
</dbReference>
<dbReference type="PANTHER" id="PTHR44006:SF1">
    <property type="entry name" value="U5 SMALL NUCLEAR RIBONUCLEOPROTEIN 40 KDA PROTEIN"/>
    <property type="match status" value="1"/>
</dbReference>
<dbReference type="InterPro" id="IPR036322">
    <property type="entry name" value="WD40_repeat_dom_sf"/>
</dbReference>
<dbReference type="WBParaSite" id="ALUE_0000164701-mRNA-1">
    <property type="protein sequence ID" value="ALUE_0000164701-mRNA-1"/>
    <property type="gene ID" value="ALUE_0000164701"/>
</dbReference>
<protein>
    <submittedName>
        <fullName evidence="5">WD_REPEATS_REGION domain-containing protein</fullName>
    </submittedName>
</protein>
<keyword evidence="4" id="KW-1185">Reference proteome</keyword>
<evidence type="ECO:0000256" key="3">
    <source>
        <dbReference type="PROSITE-ProRule" id="PRU00221"/>
    </source>
</evidence>
<dbReference type="Pfam" id="PF00400">
    <property type="entry name" value="WD40"/>
    <property type="match status" value="2"/>
</dbReference>
<accession>A0A0M3HJF2</accession>
<reference evidence="5" key="1">
    <citation type="submission" date="2017-02" db="UniProtKB">
        <authorList>
            <consortium name="WormBaseParasite"/>
        </authorList>
    </citation>
    <scope>IDENTIFICATION</scope>
</reference>
<dbReference type="Proteomes" id="UP000036681">
    <property type="component" value="Unplaced"/>
</dbReference>
<dbReference type="SUPFAM" id="SSF50978">
    <property type="entry name" value="WD40 repeat-like"/>
    <property type="match status" value="1"/>
</dbReference>
<dbReference type="GO" id="GO:0071013">
    <property type="term" value="C:catalytic step 2 spliceosome"/>
    <property type="evidence" value="ECO:0007669"/>
    <property type="project" value="TreeGrafter"/>
</dbReference>
<evidence type="ECO:0000313" key="4">
    <source>
        <dbReference type="Proteomes" id="UP000036681"/>
    </source>
</evidence>
<keyword evidence="1 3" id="KW-0853">WD repeat</keyword>
<feature type="repeat" description="WD" evidence="3">
    <location>
        <begin position="40"/>
        <end position="81"/>
    </location>
</feature>
<dbReference type="SMART" id="SM00320">
    <property type="entry name" value="WD40"/>
    <property type="match status" value="2"/>
</dbReference>
<organism evidence="4 5">
    <name type="scientific">Ascaris lumbricoides</name>
    <name type="common">Giant roundworm</name>
    <dbReference type="NCBI Taxonomy" id="6252"/>
    <lineage>
        <taxon>Eukaryota</taxon>
        <taxon>Metazoa</taxon>
        <taxon>Ecdysozoa</taxon>
        <taxon>Nematoda</taxon>
        <taxon>Chromadorea</taxon>
        <taxon>Rhabditida</taxon>
        <taxon>Spirurina</taxon>
        <taxon>Ascaridomorpha</taxon>
        <taxon>Ascaridoidea</taxon>
        <taxon>Ascarididae</taxon>
        <taxon>Ascaris</taxon>
    </lineage>
</organism>
<proteinExistence type="predicted"/>
<dbReference type="InterPro" id="IPR015943">
    <property type="entry name" value="WD40/YVTN_repeat-like_dom_sf"/>
</dbReference>
<dbReference type="PANTHER" id="PTHR44006">
    <property type="entry name" value="U5 SMALL NUCLEAR RIBONUCLEOPROTEIN 40 KDA PROTEIN"/>
    <property type="match status" value="1"/>
</dbReference>
<keyword evidence="2" id="KW-0677">Repeat</keyword>
<dbReference type="AlphaFoldDB" id="A0A0M3HJF2"/>
<name>A0A0M3HJF2_ASCLU</name>
<dbReference type="GO" id="GO:0003723">
    <property type="term" value="F:RNA binding"/>
    <property type="evidence" value="ECO:0007669"/>
    <property type="project" value="TreeGrafter"/>
</dbReference>
<evidence type="ECO:0000313" key="5">
    <source>
        <dbReference type="WBParaSite" id="ALUE_0000164701-mRNA-1"/>
    </source>
</evidence>
<dbReference type="PROSITE" id="PS50082">
    <property type="entry name" value="WD_REPEATS_2"/>
    <property type="match status" value="1"/>
</dbReference>
<dbReference type="PROSITE" id="PS00678">
    <property type="entry name" value="WD_REPEATS_1"/>
    <property type="match status" value="1"/>
</dbReference>
<dbReference type="PROSITE" id="PS50294">
    <property type="entry name" value="WD_REPEATS_REGION"/>
    <property type="match status" value="1"/>
</dbReference>
<evidence type="ECO:0000256" key="1">
    <source>
        <dbReference type="ARBA" id="ARBA00022574"/>
    </source>
</evidence>